<organism evidence="3">
    <name type="scientific">Sesamum calycinum</name>
    <dbReference type="NCBI Taxonomy" id="2727403"/>
    <lineage>
        <taxon>Eukaryota</taxon>
        <taxon>Viridiplantae</taxon>
        <taxon>Streptophyta</taxon>
        <taxon>Embryophyta</taxon>
        <taxon>Tracheophyta</taxon>
        <taxon>Spermatophyta</taxon>
        <taxon>Magnoliopsida</taxon>
        <taxon>eudicotyledons</taxon>
        <taxon>Gunneridae</taxon>
        <taxon>Pentapetalae</taxon>
        <taxon>asterids</taxon>
        <taxon>lamiids</taxon>
        <taxon>Lamiales</taxon>
        <taxon>Pedaliaceae</taxon>
        <taxon>Sesamum</taxon>
    </lineage>
</organism>
<evidence type="ECO:0000256" key="1">
    <source>
        <dbReference type="ARBA" id="ARBA00005953"/>
    </source>
</evidence>
<proteinExistence type="inferred from homology"/>
<evidence type="ECO:0000256" key="2">
    <source>
        <dbReference type="ARBA" id="ARBA00022801"/>
    </source>
</evidence>
<dbReference type="InterPro" id="IPR029069">
    <property type="entry name" value="HotDog_dom_sf"/>
</dbReference>
<sequence>MKLNLKFETMNGDHNGVVKCQFMRVTAQHGRHELLERIGVNADEIARAGDALALTDLSLKFLAPLRSGDRFLLRVRICDTSAVRMFFEHFIFKIPSLEPIVEARATAVWLDKNYRPVRIPADVKSKLVQFLRHEEAN</sequence>
<dbReference type="InterPro" id="IPR050563">
    <property type="entry name" value="4-hydroxybenzoyl-CoA_TE"/>
</dbReference>
<dbReference type="Pfam" id="PF13279">
    <property type="entry name" value="4HBT_2"/>
    <property type="match status" value="1"/>
</dbReference>
<accession>A0AAW2QXC0</accession>
<dbReference type="Gene3D" id="3.10.129.10">
    <property type="entry name" value="Hotdog Thioesterase"/>
    <property type="match status" value="1"/>
</dbReference>
<dbReference type="PANTHER" id="PTHR31793">
    <property type="entry name" value="4-HYDROXYBENZOYL-COA THIOESTERASE FAMILY MEMBER"/>
    <property type="match status" value="1"/>
</dbReference>
<protein>
    <submittedName>
        <fullName evidence="3">Acyl-acyl carrier protein thioesterase ATL3, chloroplastic</fullName>
    </submittedName>
</protein>
<comment type="similarity">
    <text evidence="1">Belongs to the 4-hydroxybenzoyl-CoA thioesterase family.</text>
</comment>
<dbReference type="AlphaFoldDB" id="A0AAW2QXC0"/>
<gene>
    <name evidence="3" type="ORF">Scaly_0944600</name>
</gene>
<dbReference type="PANTHER" id="PTHR31793:SF27">
    <property type="entry name" value="NOVEL THIOESTERASE SUPERFAMILY DOMAIN AND SAPOSIN A-TYPE DOMAIN CONTAINING PROTEIN (0610012H03RIK)"/>
    <property type="match status" value="1"/>
</dbReference>
<dbReference type="GO" id="GO:0016297">
    <property type="term" value="F:fatty acyl-[ACP] hydrolase activity"/>
    <property type="evidence" value="ECO:0007669"/>
    <property type="project" value="TreeGrafter"/>
</dbReference>
<reference evidence="3" key="1">
    <citation type="submission" date="2020-06" db="EMBL/GenBank/DDBJ databases">
        <authorList>
            <person name="Li T."/>
            <person name="Hu X."/>
            <person name="Zhang T."/>
            <person name="Song X."/>
            <person name="Zhang H."/>
            <person name="Dai N."/>
            <person name="Sheng W."/>
            <person name="Hou X."/>
            <person name="Wei L."/>
        </authorList>
    </citation>
    <scope>NUCLEOTIDE SEQUENCE</scope>
    <source>
        <strain evidence="3">KEN8</strain>
        <tissue evidence="3">Leaf</tissue>
    </source>
</reference>
<evidence type="ECO:0000313" key="3">
    <source>
        <dbReference type="EMBL" id="KAL0372630.1"/>
    </source>
</evidence>
<dbReference type="CDD" id="cd00586">
    <property type="entry name" value="4HBT"/>
    <property type="match status" value="1"/>
</dbReference>
<keyword evidence="2" id="KW-0378">Hydrolase</keyword>
<comment type="caution">
    <text evidence="3">The sequence shown here is derived from an EMBL/GenBank/DDBJ whole genome shotgun (WGS) entry which is preliminary data.</text>
</comment>
<dbReference type="SUPFAM" id="SSF54637">
    <property type="entry name" value="Thioesterase/thiol ester dehydrase-isomerase"/>
    <property type="match status" value="1"/>
</dbReference>
<name>A0AAW2QXC0_9LAMI</name>
<dbReference type="EMBL" id="JACGWM010000005">
    <property type="protein sequence ID" value="KAL0372630.1"/>
    <property type="molecule type" value="Genomic_DNA"/>
</dbReference>
<reference evidence="3" key="2">
    <citation type="journal article" date="2024" name="Plant">
        <title>Genomic evolution and insights into agronomic trait innovations of Sesamum species.</title>
        <authorList>
            <person name="Miao H."/>
            <person name="Wang L."/>
            <person name="Qu L."/>
            <person name="Liu H."/>
            <person name="Sun Y."/>
            <person name="Le M."/>
            <person name="Wang Q."/>
            <person name="Wei S."/>
            <person name="Zheng Y."/>
            <person name="Lin W."/>
            <person name="Duan Y."/>
            <person name="Cao H."/>
            <person name="Xiong S."/>
            <person name="Wang X."/>
            <person name="Wei L."/>
            <person name="Li C."/>
            <person name="Ma Q."/>
            <person name="Ju M."/>
            <person name="Zhao R."/>
            <person name="Li G."/>
            <person name="Mu C."/>
            <person name="Tian Q."/>
            <person name="Mei H."/>
            <person name="Zhang T."/>
            <person name="Gao T."/>
            <person name="Zhang H."/>
        </authorList>
    </citation>
    <scope>NUCLEOTIDE SEQUENCE</scope>
    <source>
        <strain evidence="3">KEN8</strain>
    </source>
</reference>
<dbReference type="GO" id="GO:0009507">
    <property type="term" value="C:chloroplast"/>
    <property type="evidence" value="ECO:0007669"/>
    <property type="project" value="TreeGrafter"/>
</dbReference>